<evidence type="ECO:0000256" key="2">
    <source>
        <dbReference type="ARBA" id="ARBA00008077"/>
    </source>
</evidence>
<dbReference type="GO" id="GO:0060070">
    <property type="term" value="P:canonical Wnt signaling pathway"/>
    <property type="evidence" value="ECO:0007669"/>
    <property type="project" value="TreeGrafter"/>
</dbReference>
<proteinExistence type="inferred from homology"/>
<feature type="region of interest" description="Disordered" evidence="10">
    <location>
        <begin position="904"/>
        <end position="940"/>
    </location>
</feature>
<keyword evidence="5 11" id="KW-1133">Transmembrane helix</keyword>
<feature type="transmembrane region" description="Helical" evidence="11">
    <location>
        <begin position="382"/>
        <end position="402"/>
    </location>
</feature>
<dbReference type="Pfam" id="PF01534">
    <property type="entry name" value="Frizzled"/>
    <property type="match status" value="1"/>
</dbReference>
<comment type="subcellular location">
    <subcellularLocation>
        <location evidence="1">Membrane</location>
        <topology evidence="1">Multi-pass membrane protein</topology>
    </subcellularLocation>
</comment>
<organism evidence="14 15">
    <name type="scientific">Calicophoron daubneyi</name>
    <name type="common">Rumen fluke</name>
    <name type="synonym">Paramphistomum daubneyi</name>
    <dbReference type="NCBI Taxonomy" id="300641"/>
    <lineage>
        <taxon>Eukaryota</taxon>
        <taxon>Metazoa</taxon>
        <taxon>Spiralia</taxon>
        <taxon>Lophotrochozoa</taxon>
        <taxon>Platyhelminthes</taxon>
        <taxon>Trematoda</taxon>
        <taxon>Digenea</taxon>
        <taxon>Plagiorchiida</taxon>
        <taxon>Pronocephalata</taxon>
        <taxon>Paramphistomoidea</taxon>
        <taxon>Paramphistomidae</taxon>
        <taxon>Calicophoron</taxon>
    </lineage>
</organism>
<feature type="transmembrane region" description="Helical" evidence="11">
    <location>
        <begin position="348"/>
        <end position="370"/>
    </location>
</feature>
<dbReference type="PANTHER" id="PTHR11309">
    <property type="entry name" value="FRIZZLED"/>
    <property type="match status" value="1"/>
</dbReference>
<dbReference type="InterPro" id="IPR015526">
    <property type="entry name" value="Frizzled/SFRP"/>
</dbReference>
<feature type="domain" description="G-protein coupled receptors family 2 profile 2" evidence="13">
    <location>
        <begin position="340"/>
        <end position="704"/>
    </location>
</feature>
<feature type="disulfide bond" evidence="9">
    <location>
        <begin position="176"/>
        <end position="200"/>
    </location>
</feature>
<feature type="compositionally biased region" description="Polar residues" evidence="10">
    <location>
        <begin position="1012"/>
        <end position="1027"/>
    </location>
</feature>
<feature type="disulfide bond" evidence="9">
    <location>
        <begin position="100"/>
        <end position="161"/>
    </location>
</feature>
<evidence type="ECO:0000256" key="3">
    <source>
        <dbReference type="ARBA" id="ARBA00022473"/>
    </source>
</evidence>
<evidence type="ECO:0000256" key="9">
    <source>
        <dbReference type="PROSITE-ProRule" id="PRU00090"/>
    </source>
</evidence>
<dbReference type="Pfam" id="PF01392">
    <property type="entry name" value="Fz"/>
    <property type="match status" value="1"/>
</dbReference>
<comment type="caution">
    <text evidence="14">The sequence shown here is derived from an EMBL/GenBank/DDBJ whole genome shotgun (WGS) entry which is preliminary data.</text>
</comment>
<dbReference type="GO" id="GO:0005886">
    <property type="term" value="C:plasma membrane"/>
    <property type="evidence" value="ECO:0007669"/>
    <property type="project" value="TreeGrafter"/>
</dbReference>
<comment type="similarity">
    <text evidence="2">Belongs to the G-protein coupled receptor Fz/Smo family.</text>
</comment>
<feature type="transmembrane region" description="Helical" evidence="11">
    <location>
        <begin position="462"/>
        <end position="483"/>
    </location>
</feature>
<protein>
    <recommendedName>
        <fullName evidence="16">Frizzled-8</fullName>
    </recommendedName>
</protein>
<dbReference type="PROSITE" id="PS50038">
    <property type="entry name" value="FZ"/>
    <property type="match status" value="1"/>
</dbReference>
<dbReference type="SMART" id="SM00063">
    <property type="entry name" value="FRI"/>
    <property type="match status" value="1"/>
</dbReference>
<keyword evidence="4 11" id="KW-0812">Transmembrane</keyword>
<sequence length="1064" mass="117692">MFSWIFSPTRSNSVDVYDKQERVLVLLFYISTCILRTFNCVQVTTTQVIPNPPTPLLQSSGVVKEKGSFQPEDDYDQDHWNPEPFHEIVGGHMDTKKYRCEPVTLGLCKGMYYQYTRMPNIFHHETQEEAGLEAHQFYPLVQINCSEDLRFLLCSIYTPICIKNYPHFLPPCRSICERVKAGCAPTMQHYGFPWPERMSCSQFPDYNNPEGILCMERNLTEAESTVRRATSTPSIIPQSMEKTVAEGRDEESVEVNTDDRAAEEVVADINEEAADVLLKATMRNQTVQILLGDQNDIELKCKCSCRPPLIPIRNGQADKISTSYLDNCQMSCRSPYFHSESVSGFTNFWLMLWTILCAVSTFVTVMTFFLDSCRFQYPELPIIYLSTCYFMISVGYLIRIIAGHNFIACDSMEADAIGQTSISVTDSLLPDWTLESSVGTDETTALTTLSSMSTNKFVRLKVLRYATTGRVSCAAVFLFTYFFGMASSVWWVILTFTWVLAAGMKWGTEAISKYSQVFHFVAWSIPTAMTALALLLAVVEGDPESGLCTIRPTHRLAFLLFSFVPTLIFLTTGLIFVAVGFVALFRIRGAIKLQGVNMGKTDRLENLMTRIGVFGLLYAIPNIIVLICNAYELRDSQAWEYGIACQCKYAHSKIPVKSSHELGSLPEWTPPKPDYTMFMLKHFMSLIIGITSGFWIWSHKTVDTWKHLCQNRCLRTHSRRNGRLRLLPNPAVAEQDASSKLNFVPWQQAPSATSIQTALPQRGGDQLFGSEEKVSGLNDYRGVTNGKGPVMPLPPIPAPSVHSERRSVQVTPFILGRRPGHGSPRVISGSEVGAVQPNESHEFAPSRKPGGSPLGLQFQKQLQTSLSTSNGLHSPTRSNPFPTNWSVLSSSGIGSGFTGVGGGTGTNVGFETSSRHLNSNSAEPSEANGGGDKANSPPQMDRYARNTTLIQQCSAFSRSPGTEASDGRISHVYMDTNRPVPSLNVQIGASGNSQSGSYVGCYQSLSSNYTCPSGKSFSDQSDPTQLSVGRPGTGGPQSSMLQNTVQLPPLFTAAHPYSLQNPKV</sequence>
<keyword evidence="7 9" id="KW-1015">Disulfide bond</keyword>
<keyword evidence="6 11" id="KW-0472">Membrane</keyword>
<evidence type="ECO:0000256" key="7">
    <source>
        <dbReference type="ARBA" id="ARBA00023157"/>
    </source>
</evidence>
<dbReference type="Gene3D" id="1.20.1070.10">
    <property type="entry name" value="Rhodopsin 7-helix transmembrane proteins"/>
    <property type="match status" value="1"/>
</dbReference>
<feature type="transmembrane region" description="Helical" evidence="11">
    <location>
        <begin position="489"/>
        <end position="508"/>
    </location>
</feature>
<dbReference type="SUPFAM" id="SSF63501">
    <property type="entry name" value="Frizzled cysteine-rich domain"/>
    <property type="match status" value="1"/>
</dbReference>
<evidence type="ECO:0000259" key="12">
    <source>
        <dbReference type="PROSITE" id="PS50038"/>
    </source>
</evidence>
<dbReference type="PRINTS" id="PR00489">
    <property type="entry name" value="FRIZZLED"/>
</dbReference>
<evidence type="ECO:0000256" key="4">
    <source>
        <dbReference type="ARBA" id="ARBA00022692"/>
    </source>
</evidence>
<feature type="disulfide bond" evidence="9">
    <location>
        <begin position="145"/>
        <end position="183"/>
    </location>
</feature>
<feature type="disulfide bond" evidence="9">
    <location>
        <begin position="108"/>
        <end position="154"/>
    </location>
</feature>
<accession>A0AAV2U168</accession>
<feature type="transmembrane region" description="Helical" evidence="11">
    <location>
        <begin position="607"/>
        <end position="627"/>
    </location>
</feature>
<evidence type="ECO:0008006" key="16">
    <source>
        <dbReference type="Google" id="ProtNLM"/>
    </source>
</evidence>
<dbReference type="Proteomes" id="UP001497525">
    <property type="component" value="Unassembled WGS sequence"/>
</dbReference>
<dbReference type="PANTHER" id="PTHR11309:SF126">
    <property type="entry name" value="FRIZZLED-2"/>
    <property type="match status" value="1"/>
</dbReference>
<dbReference type="GO" id="GO:0017147">
    <property type="term" value="F:Wnt-protein binding"/>
    <property type="evidence" value="ECO:0007669"/>
    <property type="project" value="TreeGrafter"/>
</dbReference>
<feature type="region of interest" description="Disordered" evidence="10">
    <location>
        <begin position="1012"/>
        <end position="1042"/>
    </location>
</feature>
<evidence type="ECO:0000313" key="14">
    <source>
        <dbReference type="EMBL" id="CAL5141120.1"/>
    </source>
</evidence>
<evidence type="ECO:0000256" key="11">
    <source>
        <dbReference type="SAM" id="Phobius"/>
    </source>
</evidence>
<dbReference type="GO" id="GO:0035567">
    <property type="term" value="P:non-canonical Wnt signaling pathway"/>
    <property type="evidence" value="ECO:0007669"/>
    <property type="project" value="TreeGrafter"/>
</dbReference>
<reference evidence="14" key="1">
    <citation type="submission" date="2024-06" db="EMBL/GenBank/DDBJ databases">
        <authorList>
            <person name="Liu X."/>
            <person name="Lenzi L."/>
            <person name="Haldenby T S."/>
            <person name="Uol C."/>
        </authorList>
    </citation>
    <scope>NUCLEOTIDE SEQUENCE</scope>
</reference>
<evidence type="ECO:0000256" key="8">
    <source>
        <dbReference type="ARBA" id="ARBA00023170"/>
    </source>
</evidence>
<dbReference type="EMBL" id="CAXLJL010000822">
    <property type="protein sequence ID" value="CAL5141120.1"/>
    <property type="molecule type" value="Genomic_DNA"/>
</dbReference>
<evidence type="ECO:0000256" key="5">
    <source>
        <dbReference type="ARBA" id="ARBA00022989"/>
    </source>
</evidence>
<feature type="transmembrane region" description="Helical" evidence="11">
    <location>
        <begin position="559"/>
        <end position="587"/>
    </location>
</feature>
<comment type="caution">
    <text evidence="9">Lacks conserved residue(s) required for the propagation of feature annotation.</text>
</comment>
<dbReference type="InterPro" id="IPR000539">
    <property type="entry name" value="Frizzled/Smoothened_7TM"/>
</dbReference>
<dbReference type="GO" id="GO:0042813">
    <property type="term" value="F:Wnt receptor activity"/>
    <property type="evidence" value="ECO:0007669"/>
    <property type="project" value="TreeGrafter"/>
</dbReference>
<dbReference type="InterPro" id="IPR036790">
    <property type="entry name" value="Frizzled_dom_sf"/>
</dbReference>
<dbReference type="AlphaFoldDB" id="A0AAV2U168"/>
<evidence type="ECO:0000256" key="10">
    <source>
        <dbReference type="SAM" id="MobiDB-lite"/>
    </source>
</evidence>
<gene>
    <name evidence="14" type="ORF">CDAUBV1_LOCUS16391</name>
</gene>
<dbReference type="Gene3D" id="1.10.2000.10">
    <property type="entry name" value="Frizzled cysteine-rich domain"/>
    <property type="match status" value="1"/>
</dbReference>
<dbReference type="InterPro" id="IPR020067">
    <property type="entry name" value="Frizzled_dom"/>
</dbReference>
<dbReference type="PROSITE" id="PS50261">
    <property type="entry name" value="G_PROTEIN_RECEP_F2_4"/>
    <property type="match status" value="1"/>
</dbReference>
<evidence type="ECO:0000313" key="15">
    <source>
        <dbReference type="Proteomes" id="UP001497525"/>
    </source>
</evidence>
<feature type="region of interest" description="Disordered" evidence="10">
    <location>
        <begin position="864"/>
        <end position="885"/>
    </location>
</feature>
<feature type="transmembrane region" description="Helical" evidence="11">
    <location>
        <begin position="520"/>
        <end position="539"/>
    </location>
</feature>
<keyword evidence="8" id="KW-0675">Receptor</keyword>
<keyword evidence="3" id="KW-0217">Developmental protein</keyword>
<feature type="domain" description="FZ" evidence="12">
    <location>
        <begin position="95"/>
        <end position="217"/>
    </location>
</feature>
<dbReference type="SMART" id="SM01330">
    <property type="entry name" value="Frizzled"/>
    <property type="match status" value="1"/>
</dbReference>
<evidence type="ECO:0000256" key="6">
    <source>
        <dbReference type="ARBA" id="ARBA00023136"/>
    </source>
</evidence>
<name>A0AAV2U168_CALDB</name>
<evidence type="ECO:0000256" key="1">
    <source>
        <dbReference type="ARBA" id="ARBA00004141"/>
    </source>
</evidence>
<feature type="transmembrane region" description="Helical" evidence="11">
    <location>
        <begin position="675"/>
        <end position="697"/>
    </location>
</feature>
<feature type="region of interest" description="Disordered" evidence="10">
    <location>
        <begin position="240"/>
        <end position="259"/>
    </location>
</feature>
<dbReference type="InterPro" id="IPR017981">
    <property type="entry name" value="GPCR_2-like_7TM"/>
</dbReference>
<evidence type="ECO:0000259" key="13">
    <source>
        <dbReference type="PROSITE" id="PS50261"/>
    </source>
</evidence>